<dbReference type="Pfam" id="PF22600">
    <property type="entry name" value="MTPAP-like_central"/>
    <property type="match status" value="1"/>
</dbReference>
<dbReference type="Gene3D" id="3.30.460.10">
    <property type="entry name" value="Beta Polymerase, domain 2"/>
    <property type="match status" value="1"/>
</dbReference>
<dbReference type="InterPro" id="IPR058920">
    <property type="entry name" value="PAP-OAS1-bd-rel"/>
</dbReference>
<sequence>MGDLKLPSPFLPNGVVSYRGASRSPSSSPPLPASIAGDSWAAAERATQEIVAKMQPTLGSMQERQEVIDYVQRLIGCCLGCEVFPYGSVPLKTYLLDGDIDLTALCSSNVEEALASDVHAVLKGEEQNENAEFEVKDIQFITAEVKLVKCLVKDIIIDISFNQLGGLSTLCFLEQVDRLIGKDHLFKRSIILIKSWCYYESRILGAHHGLISTYALEILVLYIFHLFHSSLDGPVAVLYRFLDYFSKFDWDNYCISLNGPVCKSSLPDIVAELPENGQDDLLLSEEFLRNCVDMFSVPFRGLETNLRTFPLKHLNIIDPLRENNNLGRSVNKGNFYRIRSAFKYGSHKLGQILLLPREVIQDELKNFFASTLERHRSKYMAEIQNSALTFGSRGSSSSSSSSGTELCSEDEIFLTSPTVGVDSDKITRIDDETTSMGVLSSPSLSEMDSSIDGNAVSGYCLSGDSKESASCGFLDLRITEDMSDSLPPTGNLGRSLSVKSHHGHRLYFSSLFIENGKVENGSLCQKMAESSVIDDASTVLQQESKENHFVANTSFSSHNYHEGHNSIGSIISRPTANISENTALAFRGRDFACNAGSLGSLETLLDLSGDYDSHIRSLQYGQCCYGHALPPPLLPSPPLSPSQLQINTPWDKVHQCLQFKQNLHSQMDPNGVILGNHFPVKHPARSVTAFGLEEKQKPRGTGTYFPNMSHLPNRDRPVGQRRNQALESHGQLHRRKHRNGLVAAQQEMNLIDETSHELSQLQYPVLGHGKSQSLDFHQSHPSMWGSIHANGSSLPPKRLEFGSFGTQSSGLPTPDRCNKPDSSGTLPAWGATASPVASRMQSPKPVSGNEEKRFEGLSYHLKNEDDFPPLSL</sequence>
<dbReference type="InterPro" id="IPR054708">
    <property type="entry name" value="MTPAP-like_central"/>
</dbReference>
<evidence type="ECO:0000313" key="4">
    <source>
        <dbReference type="EMBL" id="KAJ9698871.1"/>
    </source>
</evidence>
<evidence type="ECO:0000256" key="1">
    <source>
        <dbReference type="SAM" id="MobiDB-lite"/>
    </source>
</evidence>
<name>A0AA39A0U0_VITRO</name>
<feature type="domain" description="PAP/OAS1 substrate-binding-related" evidence="3">
    <location>
        <begin position="180"/>
        <end position="372"/>
    </location>
</feature>
<dbReference type="SUPFAM" id="SSF81301">
    <property type="entry name" value="Nucleotidyltransferase"/>
    <property type="match status" value="1"/>
</dbReference>
<proteinExistence type="predicted"/>
<gene>
    <name evidence="4" type="ORF">PVL29_007781</name>
</gene>
<dbReference type="InterPro" id="IPR058921">
    <property type="entry name" value="PAP/OAS1-rel"/>
</dbReference>
<evidence type="ECO:0000259" key="3">
    <source>
        <dbReference type="Pfam" id="PF26180"/>
    </source>
</evidence>
<dbReference type="InterPro" id="IPR043519">
    <property type="entry name" value="NT_sf"/>
</dbReference>
<dbReference type="SUPFAM" id="SSF81631">
    <property type="entry name" value="PAP/OAS1 substrate-binding domain"/>
    <property type="match status" value="1"/>
</dbReference>
<evidence type="ECO:0000313" key="5">
    <source>
        <dbReference type="Proteomes" id="UP001168098"/>
    </source>
</evidence>
<keyword evidence="5" id="KW-1185">Reference proteome</keyword>
<feature type="region of interest" description="Disordered" evidence="1">
    <location>
        <begin position="697"/>
        <end position="720"/>
    </location>
</feature>
<dbReference type="AlphaFoldDB" id="A0AA39A0U0"/>
<accession>A0AA39A0U0</accession>
<dbReference type="PANTHER" id="PTHR45979:SF31">
    <property type="entry name" value="POLYMERASE NUCLEOTIDYL TRANSFERASE DOMAIN-CONTAINING PROTEIN"/>
    <property type="match status" value="1"/>
</dbReference>
<evidence type="ECO:0000259" key="2">
    <source>
        <dbReference type="Pfam" id="PF22600"/>
    </source>
</evidence>
<dbReference type="Proteomes" id="UP001168098">
    <property type="component" value="Unassembled WGS sequence"/>
</dbReference>
<protein>
    <recommendedName>
        <fullName evidence="6">PAP/OAS1 substrate-binding domain superfamily</fullName>
    </recommendedName>
</protein>
<evidence type="ECO:0008006" key="6">
    <source>
        <dbReference type="Google" id="ProtNLM"/>
    </source>
</evidence>
<dbReference type="PANTHER" id="PTHR45979">
    <property type="entry name" value="PAP/OAS1 SUBSTRATE-BINDING DOMAIN SUPERFAMILY"/>
    <property type="match status" value="1"/>
</dbReference>
<reference evidence="4 5" key="1">
    <citation type="journal article" date="2023" name="BMC Biotechnol.">
        <title>Vitis rotundifolia cv Carlos genome sequencing.</title>
        <authorList>
            <person name="Huff M."/>
            <person name="Hulse-Kemp A."/>
            <person name="Scheffler B."/>
            <person name="Youngblood R."/>
            <person name="Simpson S."/>
            <person name="Babiker E."/>
            <person name="Staton M."/>
        </authorList>
    </citation>
    <scope>NUCLEOTIDE SEQUENCE [LARGE SCALE GENOMIC DNA]</scope>
    <source>
        <tissue evidence="4">Leaf</tissue>
    </source>
</reference>
<dbReference type="Gene3D" id="1.10.1410.10">
    <property type="match status" value="1"/>
</dbReference>
<feature type="region of interest" description="Disordered" evidence="1">
    <location>
        <begin position="803"/>
        <end position="872"/>
    </location>
</feature>
<organism evidence="4 5">
    <name type="scientific">Vitis rotundifolia</name>
    <name type="common">Muscadine grape</name>
    <dbReference type="NCBI Taxonomy" id="103349"/>
    <lineage>
        <taxon>Eukaryota</taxon>
        <taxon>Viridiplantae</taxon>
        <taxon>Streptophyta</taxon>
        <taxon>Embryophyta</taxon>
        <taxon>Tracheophyta</taxon>
        <taxon>Spermatophyta</taxon>
        <taxon>Magnoliopsida</taxon>
        <taxon>eudicotyledons</taxon>
        <taxon>Gunneridae</taxon>
        <taxon>Pentapetalae</taxon>
        <taxon>rosids</taxon>
        <taxon>Vitales</taxon>
        <taxon>Vitaceae</taxon>
        <taxon>Viteae</taxon>
        <taxon>Vitis</taxon>
    </lineage>
</organism>
<feature type="domain" description="Poly(A) RNA polymerase mitochondrial-like central palm" evidence="2">
    <location>
        <begin position="47"/>
        <end position="168"/>
    </location>
</feature>
<dbReference type="Pfam" id="PF26180">
    <property type="entry name" value="PAP-OAS1"/>
    <property type="match status" value="1"/>
</dbReference>
<dbReference type="CDD" id="cd05402">
    <property type="entry name" value="NT_PAP_TUTase"/>
    <property type="match status" value="1"/>
</dbReference>
<comment type="caution">
    <text evidence="4">The sequence shown here is derived from an EMBL/GenBank/DDBJ whole genome shotgun (WGS) entry which is preliminary data.</text>
</comment>
<dbReference type="EMBL" id="JARBHA010000006">
    <property type="protein sequence ID" value="KAJ9698871.1"/>
    <property type="molecule type" value="Genomic_DNA"/>
</dbReference>
<feature type="compositionally biased region" description="Basic and acidic residues" evidence="1">
    <location>
        <begin position="849"/>
        <end position="865"/>
    </location>
</feature>